<dbReference type="EC" id="2.7.13.3" evidence="2"/>
<comment type="catalytic activity">
    <reaction evidence="1">
        <text>ATP + protein L-histidine = ADP + protein N-phospho-L-histidine.</text>
        <dbReference type="EC" id="2.7.13.3"/>
    </reaction>
</comment>
<evidence type="ECO:0000256" key="6">
    <source>
        <dbReference type="ARBA" id="ARBA00022777"/>
    </source>
</evidence>
<evidence type="ECO:0000256" key="5">
    <source>
        <dbReference type="ARBA" id="ARBA00022741"/>
    </source>
</evidence>
<comment type="caution">
    <text evidence="13">The sequence shown here is derived from an EMBL/GenBank/DDBJ whole genome shotgun (WGS) entry which is preliminary data.</text>
</comment>
<name>A0A0F0LKR7_9MICO</name>
<evidence type="ECO:0000256" key="7">
    <source>
        <dbReference type="ARBA" id="ARBA00022840"/>
    </source>
</evidence>
<feature type="domain" description="Signal transduction histidine kinase subgroup 3 dimerisation and phosphoacceptor" evidence="11">
    <location>
        <begin position="248"/>
        <end position="313"/>
    </location>
</feature>
<feature type="transmembrane region" description="Helical" evidence="9">
    <location>
        <begin position="63"/>
        <end position="83"/>
    </location>
</feature>
<dbReference type="AlphaFoldDB" id="A0A0F0LKR7"/>
<proteinExistence type="predicted"/>
<keyword evidence="9" id="KW-0472">Membrane</keyword>
<dbReference type="InterPro" id="IPR050482">
    <property type="entry name" value="Sensor_HK_TwoCompSys"/>
</dbReference>
<keyword evidence="3" id="KW-0597">Phosphoprotein</keyword>
<accession>A0A0F0LKR7</accession>
<organism evidence="13 14">
    <name type="scientific">Microbacterium azadirachtae</name>
    <dbReference type="NCBI Taxonomy" id="582680"/>
    <lineage>
        <taxon>Bacteria</taxon>
        <taxon>Bacillati</taxon>
        <taxon>Actinomycetota</taxon>
        <taxon>Actinomycetes</taxon>
        <taxon>Micrococcales</taxon>
        <taxon>Microbacteriaceae</taxon>
        <taxon>Microbacterium</taxon>
    </lineage>
</organism>
<dbReference type="Pfam" id="PF02518">
    <property type="entry name" value="HATPase_c"/>
    <property type="match status" value="1"/>
</dbReference>
<keyword evidence="5" id="KW-0547">Nucleotide-binding</keyword>
<keyword evidence="6 13" id="KW-0418">Kinase</keyword>
<keyword evidence="8" id="KW-0902">Two-component regulatory system</keyword>
<keyword evidence="7" id="KW-0067">ATP-binding</keyword>
<dbReference type="Pfam" id="PF13796">
    <property type="entry name" value="Sensor"/>
    <property type="match status" value="1"/>
</dbReference>
<gene>
    <name evidence="13" type="primary">degS</name>
    <name evidence="13" type="ORF">RS86_02053</name>
</gene>
<sequence length="438" mass="46681">MPILLGTARMVQLAVPCGASGSGRLVGMTQGPVRRWLRDWRFVAVEAVTSAVSILFFCAGLVLIPLMIIPGGVLLLPGAVRILHGWSDRARRRVGSYRHESIRGHAPVPRDLRSIDERIQLAFSPATVRDALWLAVDAVPLFSVAIVTIVIPLGAVNSLAVPFYWQFAPVDEPVTAPYPVTSWPLAATMPLMALVYVLISWALIPAVARLLALISSRLLAAPARSSLAERVDALTLSRAAALDAHAAELRRIERDLHDGAQNRLVSVVMMLGIAERSMQGEDAQTVEQLRRAQDAATEALSALRRTVHDIYPPILDELGLEGALASLAGRSAVPCTLETGGVGRVPAAVESATYFIVAEALSNVSKHSAAARAAVRVRRRDDVLEVAVEDDGIGGAVERPGGGYAGIRKRLEAFEGAMTLTSPPGGPTVLRTELPCGS</sequence>
<evidence type="ECO:0000259" key="10">
    <source>
        <dbReference type="Pfam" id="PF02518"/>
    </source>
</evidence>
<reference evidence="13 14" key="1">
    <citation type="submission" date="2015-02" db="EMBL/GenBank/DDBJ databases">
        <title>Draft genome sequences of ten Microbacterium spp. with emphasis on heavy metal contaminated environments.</title>
        <authorList>
            <person name="Corretto E."/>
        </authorList>
    </citation>
    <scope>NUCLEOTIDE SEQUENCE [LARGE SCALE GENOMIC DNA]</scope>
    <source>
        <strain evidence="13 14">ARN176</strain>
    </source>
</reference>
<keyword evidence="9" id="KW-1133">Transmembrane helix</keyword>
<dbReference type="EMBL" id="JYIX01000035">
    <property type="protein sequence ID" value="KJL32880.1"/>
    <property type="molecule type" value="Genomic_DNA"/>
</dbReference>
<dbReference type="GO" id="GO:0005524">
    <property type="term" value="F:ATP binding"/>
    <property type="evidence" value="ECO:0007669"/>
    <property type="project" value="UniProtKB-KW"/>
</dbReference>
<dbReference type="Pfam" id="PF07730">
    <property type="entry name" value="HisKA_3"/>
    <property type="match status" value="1"/>
</dbReference>
<dbReference type="PATRIC" id="fig|582680.6.peg.2118"/>
<dbReference type="PANTHER" id="PTHR24421:SF10">
    <property type="entry name" value="NITRATE_NITRITE SENSOR PROTEIN NARQ"/>
    <property type="match status" value="1"/>
</dbReference>
<evidence type="ECO:0000313" key="13">
    <source>
        <dbReference type="EMBL" id="KJL32880.1"/>
    </source>
</evidence>
<evidence type="ECO:0000256" key="4">
    <source>
        <dbReference type="ARBA" id="ARBA00022679"/>
    </source>
</evidence>
<evidence type="ECO:0000256" key="2">
    <source>
        <dbReference type="ARBA" id="ARBA00012438"/>
    </source>
</evidence>
<evidence type="ECO:0000259" key="12">
    <source>
        <dbReference type="Pfam" id="PF13796"/>
    </source>
</evidence>
<evidence type="ECO:0000313" key="14">
    <source>
        <dbReference type="Proteomes" id="UP000033740"/>
    </source>
</evidence>
<evidence type="ECO:0000259" key="11">
    <source>
        <dbReference type="Pfam" id="PF07730"/>
    </source>
</evidence>
<dbReference type="InterPro" id="IPR025828">
    <property type="entry name" value="Put_sensor_dom"/>
</dbReference>
<evidence type="ECO:0000256" key="3">
    <source>
        <dbReference type="ARBA" id="ARBA00022553"/>
    </source>
</evidence>
<feature type="transmembrane region" description="Helical" evidence="9">
    <location>
        <begin position="139"/>
        <end position="165"/>
    </location>
</feature>
<dbReference type="InterPro" id="IPR036890">
    <property type="entry name" value="HATPase_C_sf"/>
</dbReference>
<evidence type="ECO:0000256" key="1">
    <source>
        <dbReference type="ARBA" id="ARBA00000085"/>
    </source>
</evidence>
<dbReference type="Gene3D" id="1.20.5.1930">
    <property type="match status" value="1"/>
</dbReference>
<feature type="transmembrane region" description="Helical" evidence="9">
    <location>
        <begin position="40"/>
        <end position="57"/>
    </location>
</feature>
<dbReference type="Proteomes" id="UP000033740">
    <property type="component" value="Unassembled WGS sequence"/>
</dbReference>
<dbReference type="PANTHER" id="PTHR24421">
    <property type="entry name" value="NITRATE/NITRITE SENSOR PROTEIN NARX-RELATED"/>
    <property type="match status" value="1"/>
</dbReference>
<feature type="domain" description="Histidine kinase/HSP90-like ATPase" evidence="10">
    <location>
        <begin position="352"/>
        <end position="435"/>
    </location>
</feature>
<dbReference type="STRING" id="582680.RS86_02053"/>
<protein>
    <recommendedName>
        <fullName evidence="2">histidine kinase</fullName>
        <ecNumber evidence="2">2.7.13.3</ecNumber>
    </recommendedName>
</protein>
<dbReference type="SUPFAM" id="SSF55874">
    <property type="entry name" value="ATPase domain of HSP90 chaperone/DNA topoisomerase II/histidine kinase"/>
    <property type="match status" value="1"/>
</dbReference>
<evidence type="ECO:0000256" key="9">
    <source>
        <dbReference type="SAM" id="Phobius"/>
    </source>
</evidence>
<dbReference type="InterPro" id="IPR011712">
    <property type="entry name" value="Sig_transdc_His_kin_sub3_dim/P"/>
</dbReference>
<dbReference type="GO" id="GO:0016020">
    <property type="term" value="C:membrane"/>
    <property type="evidence" value="ECO:0007669"/>
    <property type="project" value="InterPro"/>
</dbReference>
<dbReference type="InterPro" id="IPR003594">
    <property type="entry name" value="HATPase_dom"/>
</dbReference>
<keyword evidence="9" id="KW-0812">Transmembrane</keyword>
<dbReference type="Gene3D" id="3.30.565.10">
    <property type="entry name" value="Histidine kinase-like ATPase, C-terminal domain"/>
    <property type="match status" value="1"/>
</dbReference>
<keyword evidence="14" id="KW-1185">Reference proteome</keyword>
<keyword evidence="4 13" id="KW-0808">Transferase</keyword>
<feature type="transmembrane region" description="Helical" evidence="9">
    <location>
        <begin position="185"/>
        <end position="208"/>
    </location>
</feature>
<dbReference type="GO" id="GO:0000155">
    <property type="term" value="F:phosphorelay sensor kinase activity"/>
    <property type="evidence" value="ECO:0007669"/>
    <property type="project" value="InterPro"/>
</dbReference>
<evidence type="ECO:0000256" key="8">
    <source>
        <dbReference type="ARBA" id="ARBA00023012"/>
    </source>
</evidence>
<dbReference type="GO" id="GO:0046983">
    <property type="term" value="F:protein dimerization activity"/>
    <property type="evidence" value="ECO:0007669"/>
    <property type="project" value="InterPro"/>
</dbReference>
<feature type="domain" description="Putative sensor" evidence="12">
    <location>
        <begin position="42"/>
        <end position="219"/>
    </location>
</feature>